<dbReference type="CDD" id="cd16457">
    <property type="entry name" value="RING-H2_BRAP2"/>
    <property type="match status" value="1"/>
</dbReference>
<dbReference type="Pfam" id="PF02148">
    <property type="entry name" value="zf-UBP"/>
    <property type="match status" value="1"/>
</dbReference>
<keyword evidence="1" id="KW-0863">Zinc-finger</keyword>
<feature type="region of interest" description="Disordered" evidence="3">
    <location>
        <begin position="114"/>
        <end position="176"/>
    </location>
</feature>
<feature type="region of interest" description="Disordered" evidence="3">
    <location>
        <begin position="501"/>
        <end position="540"/>
    </location>
</feature>
<dbReference type="GO" id="GO:0061630">
    <property type="term" value="F:ubiquitin protein ligase activity"/>
    <property type="evidence" value="ECO:0007669"/>
    <property type="project" value="TreeGrafter"/>
</dbReference>
<protein>
    <recommendedName>
        <fullName evidence="8">BRCA1-associated protein</fullName>
    </recommendedName>
</protein>
<evidence type="ECO:0000259" key="5">
    <source>
        <dbReference type="PROSITE" id="PS50271"/>
    </source>
</evidence>
<organism evidence="6 7">
    <name type="scientific">Kipferlia bialata</name>
    <dbReference type="NCBI Taxonomy" id="797122"/>
    <lineage>
        <taxon>Eukaryota</taxon>
        <taxon>Metamonada</taxon>
        <taxon>Carpediemonas-like organisms</taxon>
        <taxon>Kipferlia</taxon>
    </lineage>
</organism>
<feature type="compositionally biased region" description="Basic residues" evidence="3">
    <location>
        <begin position="525"/>
        <end position="540"/>
    </location>
</feature>
<dbReference type="GO" id="GO:0016567">
    <property type="term" value="P:protein ubiquitination"/>
    <property type="evidence" value="ECO:0007669"/>
    <property type="project" value="TreeGrafter"/>
</dbReference>
<name>A0A9K3CUS5_9EUKA</name>
<dbReference type="InterPro" id="IPR001841">
    <property type="entry name" value="Znf_RING"/>
</dbReference>
<evidence type="ECO:0000256" key="1">
    <source>
        <dbReference type="PROSITE-ProRule" id="PRU00502"/>
    </source>
</evidence>
<dbReference type="InterPro" id="IPR047243">
    <property type="entry name" value="RING-H2_BRAP2"/>
</dbReference>
<dbReference type="Gene3D" id="3.30.40.10">
    <property type="entry name" value="Zinc/RING finger domain, C3HC4 (zinc finger)"/>
    <property type="match status" value="2"/>
</dbReference>
<evidence type="ECO:0000256" key="3">
    <source>
        <dbReference type="SAM" id="MobiDB-lite"/>
    </source>
</evidence>
<dbReference type="GO" id="GO:0005737">
    <property type="term" value="C:cytoplasm"/>
    <property type="evidence" value="ECO:0007669"/>
    <property type="project" value="TreeGrafter"/>
</dbReference>
<dbReference type="InterPro" id="IPR013083">
    <property type="entry name" value="Znf_RING/FYVE/PHD"/>
</dbReference>
<comment type="caution">
    <text evidence="6">The sequence shown here is derived from an EMBL/GenBank/DDBJ whole genome shotgun (WGS) entry which is preliminary data.</text>
</comment>
<keyword evidence="1" id="KW-0479">Metal-binding</keyword>
<dbReference type="PROSITE" id="PS50089">
    <property type="entry name" value="ZF_RING_2"/>
    <property type="match status" value="1"/>
</dbReference>
<dbReference type="Proteomes" id="UP000265618">
    <property type="component" value="Unassembled WGS sequence"/>
</dbReference>
<feature type="compositionally biased region" description="Basic and acidic residues" evidence="3">
    <location>
        <begin position="136"/>
        <end position="150"/>
    </location>
</feature>
<dbReference type="SMART" id="SM00184">
    <property type="entry name" value="RING"/>
    <property type="match status" value="1"/>
</dbReference>
<dbReference type="SMART" id="SM00290">
    <property type="entry name" value="ZnF_UBP"/>
    <property type="match status" value="1"/>
</dbReference>
<evidence type="ECO:0008006" key="8">
    <source>
        <dbReference type="Google" id="ProtNLM"/>
    </source>
</evidence>
<dbReference type="SUPFAM" id="SSF57850">
    <property type="entry name" value="RING/U-box"/>
    <property type="match status" value="1"/>
</dbReference>
<dbReference type="Pfam" id="PF13639">
    <property type="entry name" value="zf-RING_2"/>
    <property type="match status" value="1"/>
</dbReference>
<evidence type="ECO:0000313" key="7">
    <source>
        <dbReference type="Proteomes" id="UP000265618"/>
    </source>
</evidence>
<feature type="compositionally biased region" description="Low complexity" evidence="3">
    <location>
        <begin position="125"/>
        <end position="135"/>
    </location>
</feature>
<gene>
    <name evidence="6" type="ORF">KIPB_003887</name>
</gene>
<dbReference type="EMBL" id="BDIP01000784">
    <property type="protein sequence ID" value="GIQ82703.1"/>
    <property type="molecule type" value="Genomic_DNA"/>
</dbReference>
<evidence type="ECO:0000259" key="4">
    <source>
        <dbReference type="PROSITE" id="PS50089"/>
    </source>
</evidence>
<evidence type="ECO:0000256" key="2">
    <source>
        <dbReference type="SAM" id="Coils"/>
    </source>
</evidence>
<dbReference type="AlphaFoldDB" id="A0A9K3CUS5"/>
<dbReference type="PROSITE" id="PS50271">
    <property type="entry name" value="ZF_UBP"/>
    <property type="match status" value="1"/>
</dbReference>
<dbReference type="InterPro" id="IPR001607">
    <property type="entry name" value="Znf_UBP"/>
</dbReference>
<dbReference type="PANTHER" id="PTHR24007:SF7">
    <property type="entry name" value="BRCA1-ASSOCIATED PROTEIN"/>
    <property type="match status" value="1"/>
</dbReference>
<feature type="domain" description="RING-type" evidence="4">
    <location>
        <begin position="251"/>
        <end position="291"/>
    </location>
</feature>
<keyword evidence="1" id="KW-0862">Zinc</keyword>
<dbReference type="GO" id="GO:0007265">
    <property type="term" value="P:Ras protein signal transduction"/>
    <property type="evidence" value="ECO:0007669"/>
    <property type="project" value="TreeGrafter"/>
</dbReference>
<feature type="domain" description="UBP-type" evidence="5">
    <location>
        <begin position="288"/>
        <end position="382"/>
    </location>
</feature>
<keyword evidence="7" id="KW-1185">Reference proteome</keyword>
<evidence type="ECO:0000313" key="6">
    <source>
        <dbReference type="EMBL" id="GIQ82703.1"/>
    </source>
</evidence>
<proteinExistence type="predicted"/>
<dbReference type="PANTHER" id="PTHR24007">
    <property type="entry name" value="BRCA1-ASSOCIATED PROTEIN"/>
    <property type="match status" value="1"/>
</dbReference>
<reference evidence="6 7" key="1">
    <citation type="journal article" date="2018" name="PLoS ONE">
        <title>The draft genome of Kipferlia bialata reveals reductive genome evolution in fornicate parasites.</title>
        <authorList>
            <person name="Tanifuji G."/>
            <person name="Takabayashi S."/>
            <person name="Kume K."/>
            <person name="Takagi M."/>
            <person name="Nakayama T."/>
            <person name="Kamikawa R."/>
            <person name="Inagaki Y."/>
            <person name="Hashimoto T."/>
        </authorList>
    </citation>
    <scope>NUCLEOTIDE SEQUENCE [LARGE SCALE GENOMIC DNA]</scope>
    <source>
        <strain evidence="6">NY0173</strain>
    </source>
</reference>
<sequence length="540" mass="57324">MLASRLCAEVSVHEWVGSQRGEVSIHDGTSVDIEEYAGTVTLRAEDDGDWEGEGSASLLVVKIPSSISVPDLCESLLDTEVRSIKIVHNVLKEQDESETCAPIPLEIGKEVDDAEAGTGESTLTVDPVSVSVPNDDVGHTPQARERERAPHTPPPQSGSDIDAGSTPLPDALHSSSVSSASVPYASGEYCALLTFPSADVAQSFTAAYAGFSMTESDDSPWCIVPLLSLSLSQHSASLQGTPADPPSLPLCPVCLDTLDPSVTGLVTLVCRHSFHDRCVIQWASNTCPVCRCLASMPQSRPGCGVCGHTQDLFVCLICGDVGCGRYHRAHALEHYRQTGHAFSAEVSASGQRRVWSYVCDGWVDRLIGGGRGKAPVEVGPDAKGSGKTGEGGIGGIYTDMGEESIDALLGVVAESKEEYLGVHFEAELTAALDAQRQHYEAMLNDTCLALGAAERERERLRESNVSLRQHNRAVTERLAEAEAQLSDVYSNIQLGQTVSRLQQSNRQGSVHVSVVNGGTGGGRPKVVRKGKGKGKGKGKK</sequence>
<accession>A0A9K3CUS5</accession>
<dbReference type="OrthoDB" id="273556at2759"/>
<feature type="coiled-coil region" evidence="2">
    <location>
        <begin position="450"/>
        <end position="491"/>
    </location>
</feature>
<keyword evidence="2" id="KW-0175">Coiled coil</keyword>
<dbReference type="GO" id="GO:0008270">
    <property type="term" value="F:zinc ion binding"/>
    <property type="evidence" value="ECO:0007669"/>
    <property type="project" value="UniProtKB-KW"/>
</dbReference>